<evidence type="ECO:0000313" key="5">
    <source>
        <dbReference type="Proteomes" id="UP000564644"/>
    </source>
</evidence>
<dbReference type="GO" id="GO:0016491">
    <property type="term" value="F:oxidoreductase activity"/>
    <property type="evidence" value="ECO:0007669"/>
    <property type="project" value="UniProtKB-KW"/>
</dbReference>
<dbReference type="Pfam" id="PF22685">
    <property type="entry name" value="Gal80p_C-like"/>
    <property type="match status" value="1"/>
</dbReference>
<comment type="caution">
    <text evidence="4">The sequence shown here is derived from an EMBL/GenBank/DDBJ whole genome shotgun (WGS) entry which is preliminary data.</text>
</comment>
<dbReference type="InterPro" id="IPR000683">
    <property type="entry name" value="Gfo/Idh/MocA-like_OxRdtase_N"/>
</dbReference>
<organism evidence="4 5">
    <name type="scientific">Cohnella zeiphila</name>
    <dbReference type="NCBI Taxonomy" id="2761120"/>
    <lineage>
        <taxon>Bacteria</taxon>
        <taxon>Bacillati</taxon>
        <taxon>Bacillota</taxon>
        <taxon>Bacilli</taxon>
        <taxon>Bacillales</taxon>
        <taxon>Paenibacillaceae</taxon>
        <taxon>Cohnella</taxon>
    </lineage>
</organism>
<dbReference type="Gene3D" id="3.40.50.720">
    <property type="entry name" value="NAD(P)-binding Rossmann-like Domain"/>
    <property type="match status" value="1"/>
</dbReference>
<accession>A0A7X0VZG1</accession>
<dbReference type="SUPFAM" id="SSF51735">
    <property type="entry name" value="NAD(P)-binding Rossmann-fold domains"/>
    <property type="match status" value="1"/>
</dbReference>
<sequence>MKDGILGVGVIGASLDGTWGGAAHLPALQGLQGFRTMAVAATRQESADRTAKQFAVPRAYINPYELVSDPDVDLVSVTVRVPEHEKLVRMAVAAGKHVYCEFPLGRTTAEAALMLQTAEEKGIRHFVGLQARVNPELSYVRDLLAEGYIGRVRAFNVNYSLPTYPTRSKELKRSRSYMLDAANGANNLTITAGHLLDGLLYLFGSVPEVSGLLETEVREVRIEETGETVQVTAPDHVVVSGKFREGAILSAHVRNSHAGRFVMEVNGTEGDLILESRSGFMFQIDSFLIKAAKGSGARYEELQVPARYDRLAGQVQAGPILNVALMYEAIREDLTANGRRAPDFRTAVTVHELLDRIRASASLRARPQA</sequence>
<dbReference type="Proteomes" id="UP000564644">
    <property type="component" value="Unassembled WGS sequence"/>
</dbReference>
<keyword evidence="5" id="KW-1185">Reference proteome</keyword>
<dbReference type="Pfam" id="PF01408">
    <property type="entry name" value="GFO_IDH_MocA"/>
    <property type="match status" value="1"/>
</dbReference>
<dbReference type="PANTHER" id="PTHR43818">
    <property type="entry name" value="BCDNA.GH03377"/>
    <property type="match status" value="1"/>
</dbReference>
<evidence type="ECO:0000259" key="3">
    <source>
        <dbReference type="Pfam" id="PF22685"/>
    </source>
</evidence>
<dbReference type="InterPro" id="IPR055080">
    <property type="entry name" value="Gal80p-like_C"/>
</dbReference>
<dbReference type="EMBL" id="JACJVO010000031">
    <property type="protein sequence ID" value="MBB6733958.1"/>
    <property type="molecule type" value="Genomic_DNA"/>
</dbReference>
<feature type="domain" description="Gfo/Idh/MocA-like oxidoreductase N-terminal" evidence="2">
    <location>
        <begin position="7"/>
        <end position="128"/>
    </location>
</feature>
<keyword evidence="1" id="KW-0560">Oxidoreductase</keyword>
<proteinExistence type="predicted"/>
<name>A0A7X0VZG1_9BACL</name>
<protein>
    <submittedName>
        <fullName evidence="4">Gfo/Idh/MocA family oxidoreductase</fullName>
    </submittedName>
</protein>
<evidence type="ECO:0000259" key="2">
    <source>
        <dbReference type="Pfam" id="PF01408"/>
    </source>
</evidence>
<dbReference type="RefSeq" id="WP_185131606.1">
    <property type="nucleotide sequence ID" value="NZ_JACJVO010000031.1"/>
</dbReference>
<dbReference type="GO" id="GO:0000166">
    <property type="term" value="F:nucleotide binding"/>
    <property type="evidence" value="ECO:0007669"/>
    <property type="project" value="InterPro"/>
</dbReference>
<dbReference type="PANTHER" id="PTHR43818:SF11">
    <property type="entry name" value="BCDNA.GH03377"/>
    <property type="match status" value="1"/>
</dbReference>
<dbReference type="SUPFAM" id="SSF55347">
    <property type="entry name" value="Glyceraldehyde-3-phosphate dehydrogenase-like, C-terminal domain"/>
    <property type="match status" value="1"/>
</dbReference>
<dbReference type="InterPro" id="IPR036291">
    <property type="entry name" value="NAD(P)-bd_dom_sf"/>
</dbReference>
<dbReference type="AlphaFoldDB" id="A0A7X0VZG1"/>
<reference evidence="4 5" key="1">
    <citation type="submission" date="2020-08" db="EMBL/GenBank/DDBJ databases">
        <title>Cohnella phylogeny.</title>
        <authorList>
            <person name="Dunlap C."/>
        </authorList>
    </citation>
    <scope>NUCLEOTIDE SEQUENCE [LARGE SCALE GENOMIC DNA]</scope>
    <source>
        <strain evidence="4 5">CBP 2801</strain>
    </source>
</reference>
<dbReference type="Gene3D" id="3.30.360.10">
    <property type="entry name" value="Dihydrodipicolinate Reductase, domain 2"/>
    <property type="match status" value="1"/>
</dbReference>
<dbReference type="InterPro" id="IPR050463">
    <property type="entry name" value="Gfo/Idh/MocA_oxidrdct_glycsds"/>
</dbReference>
<gene>
    <name evidence="4" type="ORF">H7C18_23825</name>
</gene>
<evidence type="ECO:0000256" key="1">
    <source>
        <dbReference type="ARBA" id="ARBA00023002"/>
    </source>
</evidence>
<feature type="domain" description="Gal80p-like C-terminal" evidence="3">
    <location>
        <begin position="135"/>
        <end position="276"/>
    </location>
</feature>
<evidence type="ECO:0000313" key="4">
    <source>
        <dbReference type="EMBL" id="MBB6733958.1"/>
    </source>
</evidence>